<reference evidence="1 2" key="1">
    <citation type="submission" date="2024-07" db="EMBL/GenBank/DDBJ databases">
        <title>Chromosome-level genome assembly of the water stick insect Ranatra chinensis (Heteroptera: Nepidae).</title>
        <authorList>
            <person name="Liu X."/>
        </authorList>
    </citation>
    <scope>NUCLEOTIDE SEQUENCE [LARGE SCALE GENOMIC DNA]</scope>
    <source>
        <strain evidence="1">Cailab_2021Rc</strain>
        <tissue evidence="1">Muscle</tissue>
    </source>
</reference>
<dbReference type="AlphaFoldDB" id="A0ABD0YXH8"/>
<proteinExistence type="predicted"/>
<organism evidence="1 2">
    <name type="scientific">Ranatra chinensis</name>
    <dbReference type="NCBI Taxonomy" id="642074"/>
    <lineage>
        <taxon>Eukaryota</taxon>
        <taxon>Metazoa</taxon>
        <taxon>Ecdysozoa</taxon>
        <taxon>Arthropoda</taxon>
        <taxon>Hexapoda</taxon>
        <taxon>Insecta</taxon>
        <taxon>Pterygota</taxon>
        <taxon>Neoptera</taxon>
        <taxon>Paraneoptera</taxon>
        <taxon>Hemiptera</taxon>
        <taxon>Heteroptera</taxon>
        <taxon>Panheteroptera</taxon>
        <taxon>Nepomorpha</taxon>
        <taxon>Nepidae</taxon>
        <taxon>Ranatrinae</taxon>
        <taxon>Ranatra</taxon>
    </lineage>
</organism>
<accession>A0ABD0YXH8</accession>
<gene>
    <name evidence="1" type="ORF">AAG570_010920</name>
</gene>
<dbReference type="EMBL" id="JBFDAA010000006">
    <property type="protein sequence ID" value="KAL1131302.1"/>
    <property type="molecule type" value="Genomic_DNA"/>
</dbReference>
<keyword evidence="2" id="KW-1185">Reference proteome</keyword>
<sequence length="189" mass="20882">MAPKGRNMFYENKKQETTEIDRKVVQPWGYQYSGVTTDTEDITGKVYLPWSVVSSLCSMIQTGFGQSPSSAALSGVVIRTATQSLDTARVRIKELGARDDTTFVAVALCAVCCSGESPAPAGEDDLGDDLTPDSTVGLGFYAFPFVGTPYGRGYGYGQPYQPYYGYRYPYGYKWGWGYKPWVHPWGFYG</sequence>
<name>A0ABD0YXH8_9HEMI</name>
<evidence type="ECO:0000313" key="2">
    <source>
        <dbReference type="Proteomes" id="UP001558652"/>
    </source>
</evidence>
<comment type="caution">
    <text evidence="1">The sequence shown here is derived from an EMBL/GenBank/DDBJ whole genome shotgun (WGS) entry which is preliminary data.</text>
</comment>
<evidence type="ECO:0000313" key="1">
    <source>
        <dbReference type="EMBL" id="KAL1131302.1"/>
    </source>
</evidence>
<dbReference type="Proteomes" id="UP001558652">
    <property type="component" value="Unassembled WGS sequence"/>
</dbReference>
<protein>
    <submittedName>
        <fullName evidence="1">Uncharacterized protein</fullName>
    </submittedName>
</protein>